<dbReference type="Pfam" id="PF10708">
    <property type="entry name" value="DUF2510"/>
    <property type="match status" value="1"/>
</dbReference>
<dbReference type="AlphaFoldDB" id="A0A7W4UKL3"/>
<dbReference type="Gene3D" id="2.40.160.200">
    <property type="entry name" value="LURP1-related"/>
    <property type="match status" value="1"/>
</dbReference>
<evidence type="ECO:0000256" key="1">
    <source>
        <dbReference type="SAM" id="MobiDB-lite"/>
    </source>
</evidence>
<accession>A0A7W4UKL3</accession>
<dbReference type="RefSeq" id="WP_183622584.1">
    <property type="nucleotide sequence ID" value="NZ_JACHWJ010000001.1"/>
</dbReference>
<gene>
    <name evidence="3" type="ORF">FHX72_000282</name>
</gene>
<dbReference type="GO" id="GO:0017128">
    <property type="term" value="F:phospholipid scramblase activity"/>
    <property type="evidence" value="ECO:0007669"/>
    <property type="project" value="InterPro"/>
</dbReference>
<proteinExistence type="predicted"/>
<protein>
    <submittedName>
        <fullName evidence="3">Uncharacterized protein YxjI</fullName>
    </submittedName>
</protein>
<dbReference type="EMBL" id="JACHWJ010000001">
    <property type="protein sequence ID" value="MBB2956170.1"/>
    <property type="molecule type" value="Genomic_DNA"/>
</dbReference>
<dbReference type="Proteomes" id="UP000545286">
    <property type="component" value="Unassembled WGS sequence"/>
</dbReference>
<dbReference type="Pfam" id="PF03803">
    <property type="entry name" value="Scramblase"/>
    <property type="match status" value="1"/>
</dbReference>
<feature type="domain" description="DUF2510" evidence="2">
    <location>
        <begin position="7"/>
        <end position="36"/>
    </location>
</feature>
<evidence type="ECO:0000259" key="2">
    <source>
        <dbReference type="Pfam" id="PF10708"/>
    </source>
</evidence>
<dbReference type="PANTHER" id="PTHR23248:SF9">
    <property type="entry name" value="PHOSPHOLIPID SCRAMBLASE"/>
    <property type="match status" value="1"/>
</dbReference>
<dbReference type="InterPro" id="IPR005552">
    <property type="entry name" value="Scramblase"/>
</dbReference>
<reference evidence="3 4" key="1">
    <citation type="submission" date="2020-08" db="EMBL/GenBank/DDBJ databases">
        <title>Sequencing the genomes of 1000 actinobacteria strains.</title>
        <authorList>
            <person name="Klenk H.-P."/>
        </authorList>
    </citation>
    <scope>NUCLEOTIDE SEQUENCE [LARGE SCALE GENOMIC DNA]</scope>
    <source>
        <strain evidence="3 4">DSM 20419</strain>
    </source>
</reference>
<dbReference type="InterPro" id="IPR018929">
    <property type="entry name" value="DUF2510"/>
</dbReference>
<name>A0A7W4UKL3_9MICO</name>
<organism evidence="3 4">
    <name type="scientific">Pseudoclavibacter helvolus</name>
    <dbReference type="NCBI Taxonomy" id="255205"/>
    <lineage>
        <taxon>Bacteria</taxon>
        <taxon>Bacillati</taxon>
        <taxon>Actinomycetota</taxon>
        <taxon>Actinomycetes</taxon>
        <taxon>Micrococcales</taxon>
        <taxon>Microbacteriaceae</taxon>
        <taxon>Pseudoclavibacter</taxon>
    </lineage>
</organism>
<evidence type="ECO:0000313" key="4">
    <source>
        <dbReference type="Proteomes" id="UP000545286"/>
    </source>
</evidence>
<evidence type="ECO:0000313" key="3">
    <source>
        <dbReference type="EMBL" id="MBB2956170.1"/>
    </source>
</evidence>
<keyword evidence="4" id="KW-1185">Reference proteome</keyword>
<dbReference type="InterPro" id="IPR038595">
    <property type="entry name" value="LOR_sf"/>
</dbReference>
<feature type="region of interest" description="Disordered" evidence="1">
    <location>
        <begin position="35"/>
        <end position="71"/>
    </location>
</feature>
<sequence length="292" mass="32021">MTAHPPAGWFPDPFGRFEHRFWDGFRWTEHVGANGTQMLDSPTVPPPAPFATAERRGSKAPEVPTNKRAQRQIQKLGLGSPNDDGGGTLFSERVLVVHQKAKLIEKRVEYAIFDQLGRPMGQVRQLGSAMAGLVASSNSTKRFQISDAGGNTLLTLTKPTTIVKSRVSVMRGDGTHVGHIVQDNLGLLASALGGRFNDRFRMEADGEVVGTINAEDWRAWNFNIQDANGTEIARVTKTRAGLAREAFTKADHYVLEIHRGLEDPLLSLVVSAAVTLDVVLKPQGDAPRQRRR</sequence>
<dbReference type="PANTHER" id="PTHR23248">
    <property type="entry name" value="PHOSPHOLIPID SCRAMBLASE-RELATED"/>
    <property type="match status" value="1"/>
</dbReference>
<comment type="caution">
    <text evidence="3">The sequence shown here is derived from an EMBL/GenBank/DDBJ whole genome shotgun (WGS) entry which is preliminary data.</text>
</comment>
<dbReference type="SUPFAM" id="SSF54518">
    <property type="entry name" value="Tubby C-terminal domain-like"/>
    <property type="match status" value="1"/>
</dbReference>
<dbReference type="GO" id="GO:0005886">
    <property type="term" value="C:plasma membrane"/>
    <property type="evidence" value="ECO:0007669"/>
    <property type="project" value="TreeGrafter"/>
</dbReference>
<dbReference type="InterPro" id="IPR025659">
    <property type="entry name" value="Tubby-like_C"/>
</dbReference>